<evidence type="ECO:0000313" key="2">
    <source>
        <dbReference type="Proteomes" id="UP000053820"/>
    </source>
</evidence>
<reference evidence="1 2" key="1">
    <citation type="submission" date="2014-04" db="EMBL/GenBank/DDBJ databases">
        <title>Evolutionary Origins and Diversification of the Mycorrhizal Mutualists.</title>
        <authorList>
            <consortium name="DOE Joint Genome Institute"/>
            <consortium name="Mycorrhizal Genomics Consortium"/>
            <person name="Kohler A."/>
            <person name="Kuo A."/>
            <person name="Nagy L.G."/>
            <person name="Floudas D."/>
            <person name="Copeland A."/>
            <person name="Barry K.W."/>
            <person name="Cichocki N."/>
            <person name="Veneault-Fourrey C."/>
            <person name="LaButti K."/>
            <person name="Lindquist E.A."/>
            <person name="Lipzen A."/>
            <person name="Lundell T."/>
            <person name="Morin E."/>
            <person name="Murat C."/>
            <person name="Riley R."/>
            <person name="Ohm R."/>
            <person name="Sun H."/>
            <person name="Tunlid A."/>
            <person name="Henrissat B."/>
            <person name="Grigoriev I.V."/>
            <person name="Hibbett D.S."/>
            <person name="Martin F."/>
        </authorList>
    </citation>
    <scope>NUCLEOTIDE SEQUENCE [LARGE SCALE GENOMIC DNA]</scope>
    <source>
        <strain evidence="1 2">MD-312</strain>
    </source>
</reference>
<accession>A0A0C9W2C8</accession>
<evidence type="ECO:0000313" key="1">
    <source>
        <dbReference type="EMBL" id="KIJ60118.1"/>
    </source>
</evidence>
<protein>
    <submittedName>
        <fullName evidence="1">Unplaced genomic scaffold scaffold_42, whole genome shotgun sequence</fullName>
    </submittedName>
</protein>
<keyword evidence="2" id="KW-1185">Reference proteome</keyword>
<name>A0A0C9W2C8_9AGAM</name>
<dbReference type="AlphaFoldDB" id="A0A0C9W2C8"/>
<dbReference type="EMBL" id="KN839876">
    <property type="protein sequence ID" value="KIJ60118.1"/>
    <property type="molecule type" value="Genomic_DNA"/>
</dbReference>
<gene>
    <name evidence="1" type="ORF">HYDPIDRAFT_117578</name>
</gene>
<sequence>MDSNYSASITSMVLVQAYHRRLNDMRNNRQVPPSPNLPLYPPSKPLLWPEIILGRVLATPAKCDVKLELGEDLGREARKGKDVRDFEFPDVVGGGDEWFTATKSDGRKHR</sequence>
<dbReference type="HOGENOM" id="CLU_2171413_0_0_1"/>
<organism evidence="1 2">
    <name type="scientific">Hydnomerulius pinastri MD-312</name>
    <dbReference type="NCBI Taxonomy" id="994086"/>
    <lineage>
        <taxon>Eukaryota</taxon>
        <taxon>Fungi</taxon>
        <taxon>Dikarya</taxon>
        <taxon>Basidiomycota</taxon>
        <taxon>Agaricomycotina</taxon>
        <taxon>Agaricomycetes</taxon>
        <taxon>Agaricomycetidae</taxon>
        <taxon>Boletales</taxon>
        <taxon>Boletales incertae sedis</taxon>
        <taxon>Leucogyrophana</taxon>
    </lineage>
</organism>
<dbReference type="Proteomes" id="UP000053820">
    <property type="component" value="Unassembled WGS sequence"/>
</dbReference>
<proteinExistence type="predicted"/>